<comment type="caution">
    <text evidence="1">The sequence shown here is derived from an EMBL/GenBank/DDBJ whole genome shotgun (WGS) entry which is preliminary data.</text>
</comment>
<organism evidence="1 2">
    <name type="scientific">Colletotrichum spaethianum</name>
    <dbReference type="NCBI Taxonomy" id="700344"/>
    <lineage>
        <taxon>Eukaryota</taxon>
        <taxon>Fungi</taxon>
        <taxon>Dikarya</taxon>
        <taxon>Ascomycota</taxon>
        <taxon>Pezizomycotina</taxon>
        <taxon>Sordariomycetes</taxon>
        <taxon>Hypocreomycetidae</taxon>
        <taxon>Glomerellales</taxon>
        <taxon>Glomerellaceae</taxon>
        <taxon>Colletotrichum</taxon>
        <taxon>Colletotrichum spaethianum species complex</taxon>
    </lineage>
</organism>
<evidence type="ECO:0000313" key="1">
    <source>
        <dbReference type="EMBL" id="GKT43732.1"/>
    </source>
</evidence>
<accession>A0AA37NVY2</accession>
<name>A0AA37NVY2_9PEZI</name>
<protein>
    <submittedName>
        <fullName evidence="1">Uncharacterized protein</fullName>
    </submittedName>
</protein>
<sequence>MQKNAQMTFQVWSMGRLTPLIVLARSVAGNIPAVLATLTTAPDFLSNMKGMTVHILPDGDSEADGHETVPLRVRHPVDAAEAVQDARDVEEQVDPASDLC</sequence>
<reference evidence="1 2" key="1">
    <citation type="submission" date="2022-03" db="EMBL/GenBank/DDBJ databases">
        <title>Genome data of Colletotrichum spp.</title>
        <authorList>
            <person name="Utami Y.D."/>
            <person name="Hiruma K."/>
        </authorList>
    </citation>
    <scope>NUCLEOTIDE SEQUENCE [LARGE SCALE GENOMIC DNA]</scope>
    <source>
        <strain evidence="1 2">MAFF 239500</strain>
    </source>
</reference>
<dbReference type="GeneID" id="73324715"/>
<gene>
    <name evidence="1" type="ORF">ColSpa_03913</name>
</gene>
<dbReference type="AlphaFoldDB" id="A0AA37NVY2"/>
<keyword evidence="2" id="KW-1185">Reference proteome</keyword>
<evidence type="ECO:0000313" key="2">
    <source>
        <dbReference type="Proteomes" id="UP001055115"/>
    </source>
</evidence>
<dbReference type="EMBL" id="BQXU01000008">
    <property type="protein sequence ID" value="GKT43732.1"/>
    <property type="molecule type" value="Genomic_DNA"/>
</dbReference>
<proteinExistence type="predicted"/>
<dbReference type="RefSeq" id="XP_049126082.1">
    <property type="nucleotide sequence ID" value="XM_049270125.1"/>
</dbReference>
<dbReference type="Proteomes" id="UP001055115">
    <property type="component" value="Unassembled WGS sequence"/>
</dbReference>